<organism evidence="1 2">
    <name type="scientific">Candidatus Methanoperedens nitratireducens</name>
    <dbReference type="NCBI Taxonomy" id="1392998"/>
    <lineage>
        <taxon>Archaea</taxon>
        <taxon>Methanobacteriati</taxon>
        <taxon>Methanobacteriota</taxon>
        <taxon>Stenosarchaea group</taxon>
        <taxon>Methanomicrobia</taxon>
        <taxon>Methanosarcinales</taxon>
        <taxon>ANME-2 cluster</taxon>
        <taxon>Candidatus Methanoperedentaceae</taxon>
        <taxon>Candidatus Methanoperedens</taxon>
    </lineage>
</organism>
<sequence>FVTSQKQKAEFVQGIDYSIREIAQKGVF</sequence>
<proteinExistence type="predicted"/>
<feature type="non-terminal residue" evidence="1">
    <location>
        <position position="1"/>
    </location>
</feature>
<accession>A0A0P7ZKZ9</accession>
<dbReference type="EMBL" id="LKCM01000059">
    <property type="protein sequence ID" value="KPQ44751.1"/>
    <property type="molecule type" value="Genomic_DNA"/>
</dbReference>
<comment type="caution">
    <text evidence="1">The sequence shown here is derived from an EMBL/GenBank/DDBJ whole genome shotgun (WGS) entry which is preliminary data.</text>
</comment>
<evidence type="ECO:0000313" key="2">
    <source>
        <dbReference type="Proteomes" id="UP000050360"/>
    </source>
</evidence>
<dbReference type="Proteomes" id="UP000050360">
    <property type="component" value="Unassembled WGS sequence"/>
</dbReference>
<protein>
    <submittedName>
        <fullName evidence="1">Uncharacterized protein</fullName>
    </submittedName>
</protein>
<dbReference type="AlphaFoldDB" id="A0A0P7ZKZ9"/>
<reference evidence="1 2" key="1">
    <citation type="submission" date="2015-09" db="EMBL/GenBank/DDBJ databases">
        <title>A metagenomics-based metabolic model of nitrate-dependent anaerobic oxidation of methane by Methanoperedens-like archaea.</title>
        <authorList>
            <person name="Arshad A."/>
            <person name="Speth D.R."/>
            <person name="De Graaf R.M."/>
            <person name="Op Den Camp H.J."/>
            <person name="Jetten M.S."/>
            <person name="Welte C.U."/>
        </authorList>
    </citation>
    <scope>NUCLEOTIDE SEQUENCE [LARGE SCALE GENOMIC DNA]</scope>
</reference>
<gene>
    <name evidence="1" type="ORF">MPEBLZ_00661</name>
</gene>
<name>A0A0P7ZKZ9_9EURY</name>
<evidence type="ECO:0000313" key="1">
    <source>
        <dbReference type="EMBL" id="KPQ44751.1"/>
    </source>
</evidence>